<evidence type="ECO:0000256" key="5">
    <source>
        <dbReference type="ARBA" id="ARBA00022553"/>
    </source>
</evidence>
<dbReference type="InterPro" id="IPR001790">
    <property type="entry name" value="Ribosomal_uL10"/>
</dbReference>
<evidence type="ECO:0000313" key="11">
    <source>
        <dbReference type="Proteomes" id="UP001152795"/>
    </source>
</evidence>
<dbReference type="EMBL" id="CACRXK020011244">
    <property type="protein sequence ID" value="CAB4021051.1"/>
    <property type="molecule type" value="Genomic_DNA"/>
</dbReference>
<reference evidence="10" key="1">
    <citation type="submission" date="2020-04" db="EMBL/GenBank/DDBJ databases">
        <authorList>
            <person name="Alioto T."/>
            <person name="Alioto T."/>
            <person name="Gomez Garrido J."/>
        </authorList>
    </citation>
    <scope>NUCLEOTIDE SEQUENCE</scope>
    <source>
        <strain evidence="10">A484AB</strain>
    </source>
</reference>
<comment type="function">
    <text evidence="1 8">Component of the ribosome assembly machinery. Nuclear paralog of the ribosomal protein P0, it binds pre-60S subunits at an early stage of assembly in the nucleolus, and is replaced by P0 in cytoplasmic pre-60S subunits and mature 80S ribosomes.</text>
</comment>
<keyword evidence="11" id="KW-1185">Reference proteome</keyword>
<protein>
    <recommendedName>
        <fullName evidence="8">Ribosome assembly factor mrt4</fullName>
    </recommendedName>
</protein>
<comment type="subunit">
    <text evidence="7">Associates with the pre-60S ribosomal particle. Interacts with MINAS-60 (product of an alternative open reading frame of RBM10).</text>
</comment>
<dbReference type="PANTHER" id="PTHR45841">
    <property type="entry name" value="MRNA TURNOVER PROTEIN 4 MRTO4"/>
    <property type="match status" value="1"/>
</dbReference>
<comment type="similarity">
    <text evidence="2 8">Belongs to the universal ribosomal protein uL10 family.</text>
</comment>
<comment type="subcellular location">
    <subcellularLocation>
        <location evidence="8">Cytoplasm</location>
    </subcellularLocation>
    <subcellularLocation>
        <location evidence="8">Nucleus</location>
        <location evidence="8">Nucleolus</location>
    </subcellularLocation>
</comment>
<evidence type="ECO:0000256" key="3">
    <source>
        <dbReference type="ARBA" id="ARBA00022490"/>
    </source>
</evidence>
<dbReference type="Pfam" id="PF17777">
    <property type="entry name" value="RL10P_insert"/>
    <property type="match status" value="1"/>
</dbReference>
<proteinExistence type="inferred from homology"/>
<dbReference type="PANTHER" id="PTHR45841:SF1">
    <property type="entry name" value="MRNA TURNOVER PROTEIN 4 HOMOLOG"/>
    <property type="match status" value="1"/>
</dbReference>
<keyword evidence="3 8" id="KW-0963">Cytoplasm</keyword>
<dbReference type="InterPro" id="IPR033867">
    <property type="entry name" value="Mrt4"/>
</dbReference>
<dbReference type="InterPro" id="IPR043164">
    <property type="entry name" value="Ribosomal_uL10-like_insert_sf"/>
</dbReference>
<dbReference type="GO" id="GO:0005730">
    <property type="term" value="C:nucleolus"/>
    <property type="evidence" value="ECO:0007669"/>
    <property type="project" value="UniProtKB-SubCell"/>
</dbReference>
<dbReference type="InterPro" id="IPR043141">
    <property type="entry name" value="Ribosomal_uL10-like_sf"/>
</dbReference>
<evidence type="ECO:0000259" key="9">
    <source>
        <dbReference type="Pfam" id="PF17777"/>
    </source>
</evidence>
<dbReference type="SUPFAM" id="SSF160369">
    <property type="entry name" value="Ribosomal protein L10-like"/>
    <property type="match status" value="1"/>
</dbReference>
<accession>A0A7D9KWJ0</accession>
<keyword evidence="4 8" id="KW-0690">Ribosome biogenesis</keyword>
<dbReference type="GO" id="GO:0000027">
    <property type="term" value="P:ribosomal large subunit assembly"/>
    <property type="evidence" value="ECO:0007669"/>
    <property type="project" value="InterPro"/>
</dbReference>
<dbReference type="Gene3D" id="3.90.105.20">
    <property type="match status" value="1"/>
</dbReference>
<dbReference type="InterPro" id="IPR051742">
    <property type="entry name" value="Ribosome_Assembly_uL10"/>
</dbReference>
<evidence type="ECO:0000256" key="7">
    <source>
        <dbReference type="ARBA" id="ARBA00066238"/>
    </source>
</evidence>
<dbReference type="GO" id="GO:0006364">
    <property type="term" value="P:rRNA processing"/>
    <property type="evidence" value="ECO:0007669"/>
    <property type="project" value="TreeGrafter"/>
</dbReference>
<name>A0A7D9KWJ0_PARCT</name>
<dbReference type="GO" id="GO:0000956">
    <property type="term" value="P:nuclear-transcribed mRNA catabolic process"/>
    <property type="evidence" value="ECO:0007669"/>
    <property type="project" value="TreeGrafter"/>
</dbReference>
<gene>
    <name evidence="10" type="ORF">PACLA_8A034319</name>
</gene>
<dbReference type="Gene3D" id="3.30.70.1730">
    <property type="match status" value="1"/>
</dbReference>
<evidence type="ECO:0000256" key="2">
    <source>
        <dbReference type="ARBA" id="ARBA00008889"/>
    </source>
</evidence>
<evidence type="ECO:0000256" key="4">
    <source>
        <dbReference type="ARBA" id="ARBA00022517"/>
    </source>
</evidence>
<dbReference type="CDD" id="cd05796">
    <property type="entry name" value="Ribosomal_P0_like"/>
    <property type="match status" value="1"/>
</dbReference>
<dbReference type="FunFam" id="3.30.70.1730:FF:000004">
    <property type="entry name" value="Ribosome assembly factor mrt4"/>
    <property type="match status" value="1"/>
</dbReference>
<dbReference type="GO" id="GO:0003723">
    <property type="term" value="F:RNA binding"/>
    <property type="evidence" value="ECO:0007669"/>
    <property type="project" value="TreeGrafter"/>
</dbReference>
<sequence length="218" mass="25180">MPKSKRNKLVSLTQTKKKGLELKSSLIKEVQECVDKYARIFVFSVENMRNTKLKDVRNEWKHSRFFFGKNKVMMIALGKDKQEEYKENLSQISKHLKGQRGLLFTNKTKDEVLKWFSDFKELDYARSGNVATYDLRLDAGPLDQFTHSMEPNLRQLGLPTSLQKGEVVLLNDHEVCKKGDVLTPEQARILKLMGNPMVEFCVSLVCVWSNDGTFEELT</sequence>
<dbReference type="OrthoDB" id="10262308at2759"/>
<dbReference type="Proteomes" id="UP001152795">
    <property type="component" value="Unassembled WGS sequence"/>
</dbReference>
<keyword evidence="5" id="KW-0597">Phosphoprotein</keyword>
<dbReference type="GO" id="GO:0030687">
    <property type="term" value="C:preribosome, large subunit precursor"/>
    <property type="evidence" value="ECO:0007669"/>
    <property type="project" value="TreeGrafter"/>
</dbReference>
<evidence type="ECO:0000256" key="6">
    <source>
        <dbReference type="ARBA" id="ARBA00023242"/>
    </source>
</evidence>
<feature type="domain" description="Large ribosomal subunit protein uL10-like insertion" evidence="9">
    <location>
        <begin position="125"/>
        <end position="194"/>
    </location>
</feature>
<dbReference type="AlphaFoldDB" id="A0A7D9KWJ0"/>
<dbReference type="InterPro" id="IPR040637">
    <property type="entry name" value="Ribosomal_uL10-like_insert"/>
</dbReference>
<comment type="caution">
    <text evidence="10">The sequence shown here is derived from an EMBL/GenBank/DDBJ whole genome shotgun (WGS) entry which is preliminary data.</text>
</comment>
<evidence type="ECO:0000313" key="10">
    <source>
        <dbReference type="EMBL" id="CAB4021051.1"/>
    </source>
</evidence>
<organism evidence="10 11">
    <name type="scientific">Paramuricea clavata</name>
    <name type="common">Red gorgonian</name>
    <name type="synonym">Violescent sea-whip</name>
    <dbReference type="NCBI Taxonomy" id="317549"/>
    <lineage>
        <taxon>Eukaryota</taxon>
        <taxon>Metazoa</taxon>
        <taxon>Cnidaria</taxon>
        <taxon>Anthozoa</taxon>
        <taxon>Octocorallia</taxon>
        <taxon>Malacalcyonacea</taxon>
        <taxon>Plexauridae</taxon>
        <taxon>Paramuricea</taxon>
    </lineage>
</organism>
<dbReference type="FunFam" id="3.90.105.20:FF:000002">
    <property type="entry name" value="Ribosome assembly factor mrt4"/>
    <property type="match status" value="1"/>
</dbReference>
<dbReference type="GO" id="GO:0005737">
    <property type="term" value="C:cytoplasm"/>
    <property type="evidence" value="ECO:0007669"/>
    <property type="project" value="UniProtKB-SubCell"/>
</dbReference>
<dbReference type="Pfam" id="PF00466">
    <property type="entry name" value="Ribosomal_L10"/>
    <property type="match status" value="1"/>
</dbReference>
<evidence type="ECO:0000256" key="8">
    <source>
        <dbReference type="RuleBase" id="RU364039"/>
    </source>
</evidence>
<evidence type="ECO:0000256" key="1">
    <source>
        <dbReference type="ARBA" id="ARBA00004046"/>
    </source>
</evidence>
<keyword evidence="6 8" id="KW-0539">Nucleus</keyword>